<sequence length="72" mass="7958">MLYEDLGRPAGRRSGAWPDVGVDLVDGNGPALRHYEPGENGDSLGSKADDSPVELNHYLTEYLNDHMAPYRE</sequence>
<organism evidence="2 3">
    <name type="scientific">Acrocarpospora corrugata</name>
    <dbReference type="NCBI Taxonomy" id="35763"/>
    <lineage>
        <taxon>Bacteria</taxon>
        <taxon>Bacillati</taxon>
        <taxon>Actinomycetota</taxon>
        <taxon>Actinomycetes</taxon>
        <taxon>Streptosporangiales</taxon>
        <taxon>Streptosporangiaceae</taxon>
        <taxon>Acrocarpospora</taxon>
    </lineage>
</organism>
<dbReference type="Proteomes" id="UP000334990">
    <property type="component" value="Unassembled WGS sequence"/>
</dbReference>
<evidence type="ECO:0000313" key="3">
    <source>
        <dbReference type="Proteomes" id="UP000334990"/>
    </source>
</evidence>
<name>A0A5M3WAC9_9ACTN</name>
<comment type="caution">
    <text evidence="2">The sequence shown here is derived from an EMBL/GenBank/DDBJ whole genome shotgun (WGS) entry which is preliminary data.</text>
</comment>
<dbReference type="EMBL" id="BLAD01000124">
    <property type="protein sequence ID" value="GES06017.1"/>
    <property type="molecule type" value="Genomic_DNA"/>
</dbReference>
<dbReference type="AlphaFoldDB" id="A0A5M3WAC9"/>
<evidence type="ECO:0000256" key="1">
    <source>
        <dbReference type="SAM" id="MobiDB-lite"/>
    </source>
</evidence>
<keyword evidence="3" id="KW-1185">Reference proteome</keyword>
<proteinExistence type="predicted"/>
<accession>A0A5M3WAC9</accession>
<feature type="region of interest" description="Disordered" evidence="1">
    <location>
        <begin position="1"/>
        <end position="20"/>
    </location>
</feature>
<feature type="region of interest" description="Disordered" evidence="1">
    <location>
        <begin position="28"/>
        <end position="51"/>
    </location>
</feature>
<protein>
    <submittedName>
        <fullName evidence="2">Uncharacterized protein</fullName>
    </submittedName>
</protein>
<gene>
    <name evidence="2" type="ORF">Acor_80860</name>
</gene>
<evidence type="ECO:0000313" key="2">
    <source>
        <dbReference type="EMBL" id="GES06017.1"/>
    </source>
</evidence>
<reference evidence="2 3" key="1">
    <citation type="submission" date="2019-10" db="EMBL/GenBank/DDBJ databases">
        <title>Whole genome shotgun sequence of Acrocarpospora corrugata NBRC 13972.</title>
        <authorList>
            <person name="Ichikawa N."/>
            <person name="Kimura A."/>
            <person name="Kitahashi Y."/>
            <person name="Komaki H."/>
            <person name="Oguchi A."/>
        </authorList>
    </citation>
    <scope>NUCLEOTIDE SEQUENCE [LARGE SCALE GENOMIC DNA]</scope>
    <source>
        <strain evidence="2 3">NBRC 13972</strain>
    </source>
</reference>